<dbReference type="InterPro" id="IPR006016">
    <property type="entry name" value="UspA"/>
</dbReference>
<keyword evidence="4" id="KW-1185">Reference proteome</keyword>
<feature type="region of interest" description="Disordered" evidence="1">
    <location>
        <begin position="198"/>
        <end position="217"/>
    </location>
</feature>
<dbReference type="CDD" id="cd23659">
    <property type="entry name" value="USP_At3g01520-like"/>
    <property type="match status" value="1"/>
</dbReference>
<dbReference type="PANTHER" id="PTHR46989:SF3">
    <property type="entry name" value="USPA DOMAIN-CONTAINING PROTEIN"/>
    <property type="match status" value="1"/>
</dbReference>
<feature type="domain" description="UspA" evidence="2">
    <location>
        <begin position="44"/>
        <end position="193"/>
    </location>
</feature>
<dbReference type="InterPro" id="IPR006015">
    <property type="entry name" value="Universal_stress_UspA"/>
</dbReference>
<dbReference type="InterPro" id="IPR014729">
    <property type="entry name" value="Rossmann-like_a/b/a_fold"/>
</dbReference>
<dbReference type="PRINTS" id="PR01438">
    <property type="entry name" value="UNVRSLSTRESS"/>
</dbReference>
<dbReference type="AlphaFoldDB" id="A0AAV2I3T7"/>
<dbReference type="PANTHER" id="PTHR46989">
    <property type="entry name" value="USP DOMAIN-CONTAINING PROTEIN"/>
    <property type="match status" value="1"/>
</dbReference>
<proteinExistence type="predicted"/>
<dbReference type="Proteomes" id="UP001497497">
    <property type="component" value="Unassembled WGS sequence"/>
</dbReference>
<organism evidence="3 4">
    <name type="scientific">Lymnaea stagnalis</name>
    <name type="common">Great pond snail</name>
    <name type="synonym">Helix stagnalis</name>
    <dbReference type="NCBI Taxonomy" id="6523"/>
    <lineage>
        <taxon>Eukaryota</taxon>
        <taxon>Metazoa</taxon>
        <taxon>Spiralia</taxon>
        <taxon>Lophotrochozoa</taxon>
        <taxon>Mollusca</taxon>
        <taxon>Gastropoda</taxon>
        <taxon>Heterobranchia</taxon>
        <taxon>Euthyneura</taxon>
        <taxon>Panpulmonata</taxon>
        <taxon>Hygrophila</taxon>
        <taxon>Lymnaeoidea</taxon>
        <taxon>Lymnaeidae</taxon>
        <taxon>Lymnaea</taxon>
    </lineage>
</organism>
<protein>
    <recommendedName>
        <fullName evidence="2">UspA domain-containing protein</fullName>
    </recommendedName>
</protein>
<dbReference type="SUPFAM" id="SSF52402">
    <property type="entry name" value="Adenine nucleotide alpha hydrolases-like"/>
    <property type="match status" value="1"/>
</dbReference>
<evidence type="ECO:0000313" key="4">
    <source>
        <dbReference type="Proteomes" id="UP001497497"/>
    </source>
</evidence>
<gene>
    <name evidence="3" type="ORF">GSLYS_00013101001</name>
</gene>
<feature type="compositionally biased region" description="Basic residues" evidence="1">
    <location>
        <begin position="21"/>
        <end position="32"/>
    </location>
</feature>
<sequence>MEVPEIRMSLDSSPSTDEQHPHHHHHHHHHLTRFTGKGAEASGKRVVVGVDGSEHSNYACDWYFKHLWSSDDYVVLLNCPDLHDVVKNQWGAGKCKYVFDREVVDLKLKEEEEQLHHELEKFKEILVHHSAHGKVRAISAKSPGDAILKTAEEESCDLIVIGCRGRSALRRTILGTVSDYIVHHANVPVVVCRHKTSRRKSSSIVPPNPEELQTGGK</sequence>
<evidence type="ECO:0000256" key="1">
    <source>
        <dbReference type="SAM" id="MobiDB-lite"/>
    </source>
</evidence>
<reference evidence="3 4" key="1">
    <citation type="submission" date="2024-04" db="EMBL/GenBank/DDBJ databases">
        <authorList>
            <consortium name="Genoscope - CEA"/>
            <person name="William W."/>
        </authorList>
    </citation>
    <scope>NUCLEOTIDE SEQUENCE [LARGE SCALE GENOMIC DNA]</scope>
</reference>
<dbReference type="Gene3D" id="3.40.50.620">
    <property type="entry name" value="HUPs"/>
    <property type="match status" value="1"/>
</dbReference>
<evidence type="ECO:0000313" key="3">
    <source>
        <dbReference type="EMBL" id="CAL1539282.1"/>
    </source>
</evidence>
<evidence type="ECO:0000259" key="2">
    <source>
        <dbReference type="Pfam" id="PF00582"/>
    </source>
</evidence>
<comment type="caution">
    <text evidence="3">The sequence shown here is derived from an EMBL/GenBank/DDBJ whole genome shotgun (WGS) entry which is preliminary data.</text>
</comment>
<dbReference type="EMBL" id="CAXITT010000334">
    <property type="protein sequence ID" value="CAL1539282.1"/>
    <property type="molecule type" value="Genomic_DNA"/>
</dbReference>
<feature type="region of interest" description="Disordered" evidence="1">
    <location>
        <begin position="1"/>
        <end position="39"/>
    </location>
</feature>
<name>A0AAV2I3T7_LYMST</name>
<dbReference type="Pfam" id="PF00582">
    <property type="entry name" value="Usp"/>
    <property type="match status" value="1"/>
</dbReference>
<accession>A0AAV2I3T7</accession>